<protein>
    <submittedName>
        <fullName evidence="4">AP-5 complex subunit beta-1</fullName>
    </submittedName>
</protein>
<dbReference type="InterPro" id="IPR048979">
    <property type="entry name" value="AP5B1_middle"/>
</dbReference>
<dbReference type="AlphaFoldDB" id="A0A8X6IJE9"/>
<dbReference type="Pfam" id="PF21589">
    <property type="entry name" value="AP5B1_barrel"/>
    <property type="match status" value="1"/>
</dbReference>
<dbReference type="Pfam" id="PF21590">
    <property type="entry name" value="AP5B1_C"/>
    <property type="match status" value="1"/>
</dbReference>
<comment type="caution">
    <text evidence="4">The sequence shown here is derived from an EMBL/GenBank/DDBJ whole genome shotgun (WGS) entry which is preliminary data.</text>
</comment>
<evidence type="ECO:0000259" key="3">
    <source>
        <dbReference type="Pfam" id="PF21590"/>
    </source>
</evidence>
<dbReference type="GO" id="GO:0016197">
    <property type="term" value="P:endosomal transport"/>
    <property type="evidence" value="ECO:0007669"/>
    <property type="project" value="InterPro"/>
</dbReference>
<proteinExistence type="predicted"/>
<dbReference type="InterPro" id="IPR048981">
    <property type="entry name" value="AP5B1_C"/>
</dbReference>
<evidence type="ECO:0000259" key="1">
    <source>
        <dbReference type="Pfam" id="PF21588"/>
    </source>
</evidence>
<dbReference type="Proteomes" id="UP000887116">
    <property type="component" value="Unassembled WGS sequence"/>
</dbReference>
<dbReference type="Pfam" id="PF21588">
    <property type="entry name" value="AP5B1_middle"/>
    <property type="match status" value="1"/>
</dbReference>
<organism evidence="4 5">
    <name type="scientific">Trichonephila clavata</name>
    <name type="common">Joro spider</name>
    <name type="synonym">Nephila clavata</name>
    <dbReference type="NCBI Taxonomy" id="2740835"/>
    <lineage>
        <taxon>Eukaryota</taxon>
        <taxon>Metazoa</taxon>
        <taxon>Ecdysozoa</taxon>
        <taxon>Arthropoda</taxon>
        <taxon>Chelicerata</taxon>
        <taxon>Arachnida</taxon>
        <taxon>Araneae</taxon>
        <taxon>Araneomorphae</taxon>
        <taxon>Entelegynae</taxon>
        <taxon>Araneoidea</taxon>
        <taxon>Nephilidae</taxon>
        <taxon>Trichonephila</taxon>
    </lineage>
</organism>
<dbReference type="InterPro" id="IPR016024">
    <property type="entry name" value="ARM-type_fold"/>
</dbReference>
<accession>A0A8X6IJE9</accession>
<evidence type="ECO:0000259" key="2">
    <source>
        <dbReference type="Pfam" id="PF21589"/>
    </source>
</evidence>
<dbReference type="OrthoDB" id="646197at2759"/>
<gene>
    <name evidence="4" type="primary">ap5b1</name>
    <name evidence="4" type="ORF">TNCT_437671</name>
</gene>
<evidence type="ECO:0000313" key="5">
    <source>
        <dbReference type="Proteomes" id="UP000887116"/>
    </source>
</evidence>
<feature type="domain" description="AP5B1 middle" evidence="1">
    <location>
        <begin position="3"/>
        <end position="318"/>
    </location>
</feature>
<evidence type="ECO:0000313" key="4">
    <source>
        <dbReference type="EMBL" id="GFQ95627.1"/>
    </source>
</evidence>
<name>A0A8X6IJE9_TRICU</name>
<dbReference type="GO" id="GO:0005765">
    <property type="term" value="C:lysosomal membrane"/>
    <property type="evidence" value="ECO:0007669"/>
    <property type="project" value="TreeGrafter"/>
</dbReference>
<dbReference type="PANTHER" id="PTHR34033:SF1">
    <property type="entry name" value="AP-5 COMPLEX SUBUNIT BETA-1"/>
    <property type="match status" value="1"/>
</dbReference>
<dbReference type="InterPro" id="IPR038741">
    <property type="entry name" value="AP5B1"/>
</dbReference>
<sequence>MISSDISQFHLAFDLLDVFGSDLFSIQDEKFLFKQLMKLSTNPCLTPSHRLLLLDWLKSGIVHSKSNYFSSQSYYSDLPILLPTPFDGPLTQEKKSYVLALSIPSNTKENLAAEFLNESLNGLIKCSLLPGGTKAAPSLFRILFMYFSSCKSEIMHNFMYRLLSGIMKTSPHLMSYALSFLRAVRNECQSNFHERVLSHLVEHILSIPLKQFTSNLECYLAVLECASQECASVCRPRGVLKLLQKLLSNADLKLRNAWSIGNDILSVCRSFLKYHDVQIFYYDLAEVLCLVSQNINDTDVKDRAKIYYSMLTSLSKIKVQAIFQLHASEKDATSALSSFVTGNDAGQFVSNIQKLSKPVLELLRCEHNESIKEMSTETSDFPNVLDTYYQYLENYEPIVKLPCILKHVDNVDEAFADLYSIVITIHSYPATKEIASIEVPVLRNSVTSDKKEQIIYLSIVPIEPYPITLHFEAEFTCRNGCSYTCDLPSLDIKFEDLFMPLPVPVLLEQFSDPWRQKLFEILWEEFSQGKSSEKNSSYCQSSFCLNTEKENFTTLIDLKWKAYIVSKLNDLAYNVAMYLPPKNHLLMKISVVNGKVFANINVDKSNILPWVTLSLQSM</sequence>
<keyword evidence="5" id="KW-1185">Reference proteome</keyword>
<reference evidence="4" key="1">
    <citation type="submission" date="2020-07" db="EMBL/GenBank/DDBJ databases">
        <title>Multicomponent nature underlies the extraordinary mechanical properties of spider dragline silk.</title>
        <authorList>
            <person name="Kono N."/>
            <person name="Nakamura H."/>
            <person name="Mori M."/>
            <person name="Yoshida Y."/>
            <person name="Ohtoshi R."/>
            <person name="Malay A.D."/>
            <person name="Moran D.A.P."/>
            <person name="Tomita M."/>
            <person name="Numata K."/>
            <person name="Arakawa K."/>
        </authorList>
    </citation>
    <scope>NUCLEOTIDE SEQUENCE</scope>
</reference>
<dbReference type="InterPro" id="IPR048980">
    <property type="entry name" value="AP5B1_barrel"/>
</dbReference>
<feature type="domain" description="AP-5 complex subunit beta-1 beta-barrel" evidence="2">
    <location>
        <begin position="418"/>
        <end position="489"/>
    </location>
</feature>
<dbReference type="GO" id="GO:0030119">
    <property type="term" value="C:AP-type membrane coat adaptor complex"/>
    <property type="evidence" value="ECO:0007669"/>
    <property type="project" value="TreeGrafter"/>
</dbReference>
<feature type="domain" description="AP5B1 C-terminal" evidence="3">
    <location>
        <begin position="517"/>
        <end position="616"/>
    </location>
</feature>
<dbReference type="SUPFAM" id="SSF48371">
    <property type="entry name" value="ARM repeat"/>
    <property type="match status" value="1"/>
</dbReference>
<dbReference type="PANTHER" id="PTHR34033">
    <property type="entry name" value="AP-5 COMPLEX SUBUNIT BETA-1"/>
    <property type="match status" value="1"/>
</dbReference>
<dbReference type="EMBL" id="BMAO01004595">
    <property type="protein sequence ID" value="GFQ95627.1"/>
    <property type="molecule type" value="Genomic_DNA"/>
</dbReference>